<comment type="caution">
    <text evidence="2">The sequence shown here is derived from an EMBL/GenBank/DDBJ whole genome shotgun (WGS) entry which is preliminary data.</text>
</comment>
<accession>A0ABS2BZG9</accession>
<evidence type="ECO:0000313" key="2">
    <source>
        <dbReference type="EMBL" id="MBM5459027.1"/>
    </source>
</evidence>
<evidence type="ECO:0000313" key="3">
    <source>
        <dbReference type="Proteomes" id="UP000745663"/>
    </source>
</evidence>
<feature type="signal peptide" evidence="1">
    <location>
        <begin position="1"/>
        <end position="21"/>
    </location>
</feature>
<keyword evidence="3" id="KW-1185">Reference proteome</keyword>
<dbReference type="PROSITE" id="PS51257">
    <property type="entry name" value="PROKAR_LIPOPROTEIN"/>
    <property type="match status" value="1"/>
</dbReference>
<evidence type="ECO:0000256" key="1">
    <source>
        <dbReference type="SAM" id="SignalP"/>
    </source>
</evidence>
<sequence length="352" mass="37474">MVKKLLVSSAVVTMLAGCGQAANDARLSLALNELRQNCFGNDTYDCRSQTVDFNQKVLELTDFKSDSAKESITKLFGDEGWSLYQDVANEFVEEGIDTLEDMRPNIFARIFMGDSQPVSPKGRVITFTPEDMAGALAEVQREFSVRAKKEGLKPDEKALRAYAQVEAAINGSGDSSAAAGEPELNAGVETSAAGGGEPQLNATVDTTAVGPEAHNAAAPAFPELNAAISAYIADLDTDGGVEYPEGRQIVQVDLNGDGELDAAVLFTIEGAGGSQMAYQTLSAFYHAPNGWQSLGGDAAISGSVREVRVEGSRTIFVDAVIQGDEDPRCCPTQPFPQRFQWSGDGFIELPRA</sequence>
<gene>
    <name evidence="2" type="ORF">H8F21_15775</name>
</gene>
<evidence type="ECO:0008006" key="4">
    <source>
        <dbReference type="Google" id="ProtNLM"/>
    </source>
</evidence>
<dbReference type="Proteomes" id="UP000745663">
    <property type="component" value="Unassembled WGS sequence"/>
</dbReference>
<organism evidence="2 3">
    <name type="scientific">Pseudomonas arcuscaelestis</name>
    <dbReference type="NCBI Taxonomy" id="2710591"/>
    <lineage>
        <taxon>Bacteria</taxon>
        <taxon>Pseudomonadati</taxon>
        <taxon>Pseudomonadota</taxon>
        <taxon>Gammaproteobacteria</taxon>
        <taxon>Pseudomonadales</taxon>
        <taxon>Pseudomonadaceae</taxon>
        <taxon>Pseudomonas</taxon>
    </lineage>
</organism>
<reference evidence="2 3" key="1">
    <citation type="submission" date="2020-08" db="EMBL/GenBank/DDBJ databases">
        <title>Description of novel Pseudomonas species.</title>
        <authorList>
            <person name="Duman M."/>
            <person name="Mulet M."/>
            <person name="Altun S."/>
            <person name="Saticioglu I.B."/>
            <person name="Lalucat J."/>
            <person name="Garcia-Valdes E."/>
        </authorList>
    </citation>
    <scope>NUCLEOTIDE SEQUENCE [LARGE SCALE GENOMIC DNA]</scope>
    <source>
        <strain evidence="2 3">P66</strain>
    </source>
</reference>
<keyword evidence="1" id="KW-0732">Signal</keyword>
<proteinExistence type="predicted"/>
<name>A0ABS2BZG9_9PSED</name>
<protein>
    <recommendedName>
        <fullName evidence="4">Lipoprotein</fullName>
    </recommendedName>
</protein>
<feature type="chain" id="PRO_5046035641" description="Lipoprotein" evidence="1">
    <location>
        <begin position="22"/>
        <end position="352"/>
    </location>
</feature>
<dbReference type="RefSeq" id="WP_203584936.1">
    <property type="nucleotide sequence ID" value="NZ_JACOPV010000009.1"/>
</dbReference>
<dbReference type="EMBL" id="JACOPV010000009">
    <property type="protein sequence ID" value="MBM5459027.1"/>
    <property type="molecule type" value="Genomic_DNA"/>
</dbReference>